<feature type="active site" description="Proton acceptor; specific for L-alanine" evidence="7">
    <location>
        <position position="290"/>
    </location>
</feature>
<comment type="similarity">
    <text evidence="3 7">Belongs to the alanine racemase family.</text>
</comment>
<dbReference type="Gene3D" id="3.20.20.10">
    <property type="entry name" value="Alanine racemase"/>
    <property type="match status" value="1"/>
</dbReference>
<comment type="caution">
    <text evidence="11">The sequence shown here is derived from an EMBL/GenBank/DDBJ whole genome shotgun (WGS) entry which is preliminary data.</text>
</comment>
<dbReference type="PROSITE" id="PS00395">
    <property type="entry name" value="ALANINE_RACEMASE"/>
    <property type="match status" value="1"/>
</dbReference>
<dbReference type="NCBIfam" id="TIGR00492">
    <property type="entry name" value="alr"/>
    <property type="match status" value="1"/>
</dbReference>
<dbReference type="Gene3D" id="2.40.37.10">
    <property type="entry name" value="Lyase, Ornithine Decarboxylase, Chain A, domain 1"/>
    <property type="match status" value="1"/>
</dbReference>
<dbReference type="SMART" id="SM01005">
    <property type="entry name" value="Ala_racemase_C"/>
    <property type="match status" value="1"/>
</dbReference>
<dbReference type="Pfam" id="PF01168">
    <property type="entry name" value="Ala_racemase_N"/>
    <property type="match status" value="1"/>
</dbReference>
<evidence type="ECO:0000256" key="1">
    <source>
        <dbReference type="ARBA" id="ARBA00000316"/>
    </source>
</evidence>
<dbReference type="Proteomes" id="UP001165667">
    <property type="component" value="Unassembled WGS sequence"/>
</dbReference>
<dbReference type="HAMAP" id="MF_01201">
    <property type="entry name" value="Ala_racemase"/>
    <property type="match status" value="1"/>
</dbReference>
<dbReference type="PANTHER" id="PTHR30511:SF0">
    <property type="entry name" value="ALANINE RACEMASE, CATABOLIC-RELATED"/>
    <property type="match status" value="1"/>
</dbReference>
<keyword evidence="6 7" id="KW-0413">Isomerase</keyword>
<dbReference type="InterPro" id="IPR000821">
    <property type="entry name" value="Ala_racemase"/>
</dbReference>
<comment type="catalytic activity">
    <reaction evidence="1 7">
        <text>L-alanine = D-alanine</text>
        <dbReference type="Rhea" id="RHEA:20249"/>
        <dbReference type="ChEBI" id="CHEBI:57416"/>
        <dbReference type="ChEBI" id="CHEBI:57972"/>
        <dbReference type="EC" id="5.1.1.1"/>
    </reaction>
</comment>
<dbReference type="GO" id="GO:0005829">
    <property type="term" value="C:cytosol"/>
    <property type="evidence" value="ECO:0007669"/>
    <property type="project" value="TreeGrafter"/>
</dbReference>
<evidence type="ECO:0000313" key="12">
    <source>
        <dbReference type="Proteomes" id="UP001165667"/>
    </source>
</evidence>
<dbReference type="PRINTS" id="PR00992">
    <property type="entry name" value="ALARACEMASE"/>
</dbReference>
<dbReference type="AlphaFoldDB" id="A0AA41Z0D4"/>
<name>A0AA41Z0D4_9HYPH</name>
<dbReference type="Pfam" id="PF00842">
    <property type="entry name" value="Ala_racemase_C"/>
    <property type="match status" value="1"/>
</dbReference>
<dbReference type="EMBL" id="JAMOIM010000015">
    <property type="protein sequence ID" value="MCW6510438.1"/>
    <property type="molecule type" value="Genomic_DNA"/>
</dbReference>
<dbReference type="PANTHER" id="PTHR30511">
    <property type="entry name" value="ALANINE RACEMASE"/>
    <property type="match status" value="1"/>
</dbReference>
<feature type="active site" description="Proton acceptor; specific for D-alanine" evidence="7">
    <location>
        <position position="69"/>
    </location>
</feature>
<dbReference type="RefSeq" id="WP_282586811.1">
    <property type="nucleotide sequence ID" value="NZ_JAMOIM010000015.1"/>
</dbReference>
<sequence>MRRAAEAEIWSYDGHSTPREEVSVSPSRTDPQVLASAGAILTVDLAALRSNYLWLAGRAAPARCAAVVKADAYGLGASVAAPAFYEAGCRAFFVAHLSEGLDLRPMLPDDATIHILNGLQPGAEPACAAAGLVPVLNGFEQVEAWARIGRQDGLRLPAVLQIDSGMSRLGLSPEEVESLATRPDLIEAIDVRLVMSHLACADEPDHPANAAQWQNFERLRALVPHAPLSLANSGGVLLDARFRYDLARPGIALYGVSPTPGVGEGLMPVLRLDARVIQVRQVAAGTAVGYGATFHAPYPMRVATIAVGYADGWPRHLSNRGAAFFDGTRLPIVGRVSMDSITLDVTPLPEGTLQLGSLVELIGPHQTLDDVAAQCGTIPYEILTGLGGRYARVYLHAGDRPVGS</sequence>
<organism evidence="11 12">
    <name type="scientific">Lichenifustis flavocetrariae</name>
    <dbReference type="NCBI Taxonomy" id="2949735"/>
    <lineage>
        <taxon>Bacteria</taxon>
        <taxon>Pseudomonadati</taxon>
        <taxon>Pseudomonadota</taxon>
        <taxon>Alphaproteobacteria</taxon>
        <taxon>Hyphomicrobiales</taxon>
        <taxon>Lichenihabitantaceae</taxon>
        <taxon>Lichenifustis</taxon>
    </lineage>
</organism>
<evidence type="ECO:0000259" key="10">
    <source>
        <dbReference type="SMART" id="SM01005"/>
    </source>
</evidence>
<evidence type="ECO:0000256" key="8">
    <source>
        <dbReference type="PIRSR" id="PIRSR600821-50"/>
    </source>
</evidence>
<gene>
    <name evidence="11" type="primary">alr</name>
    <name evidence="11" type="ORF">M8523_20675</name>
</gene>
<dbReference type="InterPro" id="IPR011079">
    <property type="entry name" value="Ala_racemase_C"/>
</dbReference>
<dbReference type="InterPro" id="IPR001608">
    <property type="entry name" value="Ala_racemase_N"/>
</dbReference>
<dbReference type="InterPro" id="IPR029066">
    <property type="entry name" value="PLP-binding_barrel"/>
</dbReference>
<dbReference type="CDD" id="cd00430">
    <property type="entry name" value="PLPDE_III_AR"/>
    <property type="match status" value="1"/>
</dbReference>
<comment type="pathway">
    <text evidence="7">Amino-acid biosynthesis; D-alanine biosynthesis; D-alanine from L-alanine: step 1/1.</text>
</comment>
<dbReference type="GO" id="GO:0008784">
    <property type="term" value="F:alanine racemase activity"/>
    <property type="evidence" value="ECO:0007669"/>
    <property type="project" value="UniProtKB-UniRule"/>
</dbReference>
<feature type="binding site" evidence="7 9">
    <location>
        <position position="168"/>
    </location>
    <ligand>
        <name>substrate</name>
    </ligand>
</feature>
<accession>A0AA41Z0D4</accession>
<dbReference type="SUPFAM" id="SSF50621">
    <property type="entry name" value="Alanine racemase C-terminal domain-like"/>
    <property type="match status" value="1"/>
</dbReference>
<feature type="domain" description="Alanine racemase C-terminal" evidence="10">
    <location>
        <begin position="269"/>
        <end position="395"/>
    </location>
</feature>
<evidence type="ECO:0000256" key="6">
    <source>
        <dbReference type="ARBA" id="ARBA00023235"/>
    </source>
</evidence>
<dbReference type="GO" id="GO:0030170">
    <property type="term" value="F:pyridoxal phosphate binding"/>
    <property type="evidence" value="ECO:0007669"/>
    <property type="project" value="UniProtKB-UniRule"/>
</dbReference>
<evidence type="ECO:0000256" key="3">
    <source>
        <dbReference type="ARBA" id="ARBA00007880"/>
    </source>
</evidence>
<dbReference type="EC" id="5.1.1.1" evidence="4 7"/>
<feature type="modified residue" description="N6-(pyridoxal phosphate)lysine" evidence="7 8">
    <location>
        <position position="69"/>
    </location>
</feature>
<evidence type="ECO:0000256" key="9">
    <source>
        <dbReference type="PIRSR" id="PIRSR600821-52"/>
    </source>
</evidence>
<protein>
    <recommendedName>
        <fullName evidence="4 7">Alanine racemase</fullName>
        <ecNumber evidence="4 7">5.1.1.1</ecNumber>
    </recommendedName>
</protein>
<evidence type="ECO:0000256" key="7">
    <source>
        <dbReference type="HAMAP-Rule" id="MF_01201"/>
    </source>
</evidence>
<proteinExistence type="inferred from homology"/>
<evidence type="ECO:0000256" key="5">
    <source>
        <dbReference type="ARBA" id="ARBA00022898"/>
    </source>
</evidence>
<dbReference type="GO" id="GO:0030632">
    <property type="term" value="P:D-alanine biosynthetic process"/>
    <property type="evidence" value="ECO:0007669"/>
    <property type="project" value="UniProtKB-UniRule"/>
</dbReference>
<dbReference type="InterPro" id="IPR009006">
    <property type="entry name" value="Ala_racemase/Decarboxylase_C"/>
</dbReference>
<dbReference type="SUPFAM" id="SSF51419">
    <property type="entry name" value="PLP-binding barrel"/>
    <property type="match status" value="1"/>
</dbReference>
<comment type="function">
    <text evidence="7">Catalyzes the interconversion of L-alanine and D-alanine. May also act on other amino acids.</text>
</comment>
<evidence type="ECO:0000313" key="11">
    <source>
        <dbReference type="EMBL" id="MCW6510438.1"/>
    </source>
</evidence>
<feature type="binding site" evidence="7 9">
    <location>
        <position position="338"/>
    </location>
    <ligand>
        <name>substrate</name>
    </ligand>
</feature>
<keyword evidence="12" id="KW-1185">Reference proteome</keyword>
<keyword evidence="5 7" id="KW-0663">Pyridoxal phosphate</keyword>
<comment type="cofactor">
    <cofactor evidence="2 7 8">
        <name>pyridoxal 5'-phosphate</name>
        <dbReference type="ChEBI" id="CHEBI:597326"/>
    </cofactor>
</comment>
<dbReference type="InterPro" id="IPR020622">
    <property type="entry name" value="Ala_racemase_pyridoxalP-BS"/>
</dbReference>
<reference evidence="11" key="1">
    <citation type="submission" date="2022-05" db="EMBL/GenBank/DDBJ databases">
        <authorList>
            <person name="Pankratov T."/>
        </authorList>
    </citation>
    <scope>NUCLEOTIDE SEQUENCE</scope>
    <source>
        <strain evidence="11">BP6-180914</strain>
    </source>
</reference>
<evidence type="ECO:0000256" key="4">
    <source>
        <dbReference type="ARBA" id="ARBA00013089"/>
    </source>
</evidence>
<evidence type="ECO:0000256" key="2">
    <source>
        <dbReference type="ARBA" id="ARBA00001933"/>
    </source>
</evidence>